<keyword evidence="2" id="KW-1003">Cell membrane</keyword>
<feature type="transmembrane region" description="Helical" evidence="6">
    <location>
        <begin position="72"/>
        <end position="92"/>
    </location>
</feature>
<evidence type="ECO:0000256" key="5">
    <source>
        <dbReference type="ARBA" id="ARBA00023136"/>
    </source>
</evidence>
<dbReference type="InterPro" id="IPR001123">
    <property type="entry name" value="LeuE-type"/>
</dbReference>
<evidence type="ECO:0000256" key="6">
    <source>
        <dbReference type="SAM" id="Phobius"/>
    </source>
</evidence>
<sequence length="218" mass="23025">MSVASEIGAFAGVAAVLTITPGLDTTLVLRAAASQGTRNAYATVFGISAGVLCWGLASAIGAGAILAASPTAYNWLCIAGAAYLIWLGIGMLRRARGRGQREQSSDTTAISPPSVQEVPLRSWSRGFFSNVFNPRFGLFYMAMLPQFIPDDTPPFLMGLLLALIHNAIDLIWFGLLIVGVRLLGHWLNKPGVQRGLDCVAGLVVIAFGAKLIIPVIVS</sequence>
<proteinExistence type="predicted"/>
<dbReference type="Pfam" id="PF01810">
    <property type="entry name" value="LysE"/>
    <property type="match status" value="1"/>
</dbReference>
<dbReference type="PANTHER" id="PTHR30086:SF20">
    <property type="entry name" value="ARGININE EXPORTER PROTEIN ARGO-RELATED"/>
    <property type="match status" value="1"/>
</dbReference>
<gene>
    <name evidence="7" type="ORF">GCM10022207_69920</name>
</gene>
<evidence type="ECO:0000313" key="7">
    <source>
        <dbReference type="EMBL" id="GAA3892258.1"/>
    </source>
</evidence>
<reference evidence="8" key="1">
    <citation type="journal article" date="2019" name="Int. J. Syst. Evol. Microbiol.">
        <title>The Global Catalogue of Microorganisms (GCM) 10K type strain sequencing project: providing services to taxonomists for standard genome sequencing and annotation.</title>
        <authorList>
            <consortium name="The Broad Institute Genomics Platform"/>
            <consortium name="The Broad Institute Genome Sequencing Center for Infectious Disease"/>
            <person name="Wu L."/>
            <person name="Ma J."/>
        </authorList>
    </citation>
    <scope>NUCLEOTIDE SEQUENCE [LARGE SCALE GENOMIC DNA]</scope>
    <source>
        <strain evidence="8">JCM 16578</strain>
    </source>
</reference>
<comment type="subcellular location">
    <subcellularLocation>
        <location evidence="1">Cell membrane</location>
        <topology evidence="1">Multi-pass membrane protein</topology>
    </subcellularLocation>
</comment>
<evidence type="ECO:0000256" key="3">
    <source>
        <dbReference type="ARBA" id="ARBA00022692"/>
    </source>
</evidence>
<feature type="transmembrane region" description="Helical" evidence="6">
    <location>
        <begin position="41"/>
        <end position="66"/>
    </location>
</feature>
<protein>
    <submittedName>
        <fullName evidence="7">LysE family translocator</fullName>
    </submittedName>
</protein>
<comment type="caution">
    <text evidence="7">The sequence shown here is derived from an EMBL/GenBank/DDBJ whole genome shotgun (WGS) entry which is preliminary data.</text>
</comment>
<keyword evidence="5 6" id="KW-0472">Membrane</keyword>
<feature type="transmembrane region" description="Helical" evidence="6">
    <location>
        <begin position="6"/>
        <end position="29"/>
    </location>
</feature>
<name>A0ABP7L3F6_9ACTN</name>
<accession>A0ABP7L3F6</accession>
<feature type="transmembrane region" description="Helical" evidence="6">
    <location>
        <begin position="195"/>
        <end position="217"/>
    </location>
</feature>
<dbReference type="PANTHER" id="PTHR30086">
    <property type="entry name" value="ARGININE EXPORTER PROTEIN ARGO"/>
    <property type="match status" value="1"/>
</dbReference>
<evidence type="ECO:0000256" key="1">
    <source>
        <dbReference type="ARBA" id="ARBA00004651"/>
    </source>
</evidence>
<dbReference type="RefSeq" id="WP_345553203.1">
    <property type="nucleotide sequence ID" value="NZ_BAAAZA010000028.1"/>
</dbReference>
<keyword evidence="4 6" id="KW-1133">Transmembrane helix</keyword>
<dbReference type="EMBL" id="BAAAZA010000028">
    <property type="protein sequence ID" value="GAA3892258.1"/>
    <property type="molecule type" value="Genomic_DNA"/>
</dbReference>
<feature type="transmembrane region" description="Helical" evidence="6">
    <location>
        <begin position="131"/>
        <end position="149"/>
    </location>
</feature>
<dbReference type="PIRSF" id="PIRSF006324">
    <property type="entry name" value="LeuE"/>
    <property type="match status" value="1"/>
</dbReference>
<evidence type="ECO:0000256" key="4">
    <source>
        <dbReference type="ARBA" id="ARBA00022989"/>
    </source>
</evidence>
<evidence type="ECO:0000313" key="8">
    <source>
        <dbReference type="Proteomes" id="UP001501563"/>
    </source>
</evidence>
<evidence type="ECO:0000256" key="2">
    <source>
        <dbReference type="ARBA" id="ARBA00022475"/>
    </source>
</evidence>
<dbReference type="Proteomes" id="UP001501563">
    <property type="component" value="Unassembled WGS sequence"/>
</dbReference>
<keyword evidence="8" id="KW-1185">Reference proteome</keyword>
<feature type="transmembrane region" description="Helical" evidence="6">
    <location>
        <begin position="155"/>
        <end position="183"/>
    </location>
</feature>
<organism evidence="7 8">
    <name type="scientific">Streptomyces lannensis</name>
    <dbReference type="NCBI Taxonomy" id="766498"/>
    <lineage>
        <taxon>Bacteria</taxon>
        <taxon>Bacillati</taxon>
        <taxon>Actinomycetota</taxon>
        <taxon>Actinomycetes</taxon>
        <taxon>Kitasatosporales</taxon>
        <taxon>Streptomycetaceae</taxon>
        <taxon>Streptomyces</taxon>
    </lineage>
</organism>
<keyword evidence="3 6" id="KW-0812">Transmembrane</keyword>